<evidence type="ECO:0000259" key="2">
    <source>
        <dbReference type="Pfam" id="PF00534"/>
    </source>
</evidence>
<protein>
    <submittedName>
        <fullName evidence="4">Glycosyl transferase family 1</fullName>
    </submittedName>
</protein>
<dbReference type="Pfam" id="PF00534">
    <property type="entry name" value="Glycos_transf_1"/>
    <property type="match status" value="1"/>
</dbReference>
<reference evidence="4 5" key="1">
    <citation type="journal article" date="2015" name="Int. J. Syst. Evol. Microbiol.">
        <title>Methanoculleus taiwanensis sp. nov., a methanogen isolated from deep marine sediment at the deformation front area near Taiwan.</title>
        <authorList>
            <person name="Weng C.Y."/>
            <person name="Chen S.C."/>
            <person name="Lai M.C."/>
            <person name="Wu S.Y."/>
            <person name="Lin S."/>
            <person name="Yang T.F."/>
            <person name="Chen P.C."/>
        </authorList>
    </citation>
    <scope>NUCLEOTIDE SEQUENCE [LARGE SCALE GENOMIC DNA]</scope>
    <source>
        <strain evidence="4 5">CYW4</strain>
    </source>
</reference>
<dbReference type="PANTHER" id="PTHR46401:SF2">
    <property type="entry name" value="GLYCOSYLTRANSFERASE WBBK-RELATED"/>
    <property type="match status" value="1"/>
</dbReference>
<dbReference type="Proteomes" id="UP000290932">
    <property type="component" value="Unassembled WGS sequence"/>
</dbReference>
<evidence type="ECO:0000259" key="3">
    <source>
        <dbReference type="Pfam" id="PF13439"/>
    </source>
</evidence>
<dbReference type="Gene3D" id="3.40.50.2000">
    <property type="entry name" value="Glycogen Phosphorylase B"/>
    <property type="match status" value="2"/>
</dbReference>
<keyword evidence="5" id="KW-1185">Reference proteome</keyword>
<name>A0A498GXB6_9EURY</name>
<evidence type="ECO:0000256" key="1">
    <source>
        <dbReference type="ARBA" id="ARBA00022679"/>
    </source>
</evidence>
<dbReference type="SUPFAM" id="SSF53756">
    <property type="entry name" value="UDP-Glycosyltransferase/glycogen phosphorylase"/>
    <property type="match status" value="1"/>
</dbReference>
<organism evidence="4 5">
    <name type="scientific">Methanoculleus taiwanensis</name>
    <dbReference type="NCBI Taxonomy" id="1550565"/>
    <lineage>
        <taxon>Archaea</taxon>
        <taxon>Methanobacteriati</taxon>
        <taxon>Methanobacteriota</taxon>
        <taxon>Stenosarchaea group</taxon>
        <taxon>Methanomicrobia</taxon>
        <taxon>Methanomicrobiales</taxon>
        <taxon>Methanomicrobiaceae</taxon>
        <taxon>Methanoculleus</taxon>
    </lineage>
</organism>
<gene>
    <name evidence="4" type="ORF">ABH15_12650</name>
</gene>
<dbReference type="InterPro" id="IPR001296">
    <property type="entry name" value="Glyco_trans_1"/>
</dbReference>
<dbReference type="EMBL" id="LHQS01000004">
    <property type="protein sequence ID" value="RXE55203.1"/>
    <property type="molecule type" value="Genomic_DNA"/>
</dbReference>
<proteinExistence type="predicted"/>
<dbReference type="InterPro" id="IPR028098">
    <property type="entry name" value="Glyco_trans_4-like_N"/>
</dbReference>
<evidence type="ECO:0000313" key="4">
    <source>
        <dbReference type="EMBL" id="RXE55203.1"/>
    </source>
</evidence>
<dbReference type="AlphaFoldDB" id="A0A498GXB6"/>
<dbReference type="CDD" id="cd03794">
    <property type="entry name" value="GT4_WbuB-like"/>
    <property type="match status" value="1"/>
</dbReference>
<dbReference type="Pfam" id="PF13439">
    <property type="entry name" value="Glyco_transf_4"/>
    <property type="match status" value="1"/>
</dbReference>
<keyword evidence="1 4" id="KW-0808">Transferase</keyword>
<feature type="domain" description="Glycosyltransferase subfamily 4-like N-terminal" evidence="3">
    <location>
        <begin position="22"/>
        <end position="172"/>
    </location>
</feature>
<accession>A0A498GXB6</accession>
<feature type="domain" description="Glycosyl transferase family 1" evidence="2">
    <location>
        <begin position="184"/>
        <end position="348"/>
    </location>
</feature>
<sequence length="375" mass="42068">MKICMLTTTHPPHDGRIFQKEAKSLVKEHEVTLVAPSGEEGVGQIDGVHVVTIRRQRSLLLHPITLLSIFRASLRQDADVYHCHEPDALLLGVFLKALKGKKLIYDIHEHWPSEIPFDMGLADNTLFHAALRRLIEPLEMILSRCSDGTIAVSESVAARFNAMKHRPTILPNFSLQNADINRPAERDLHKLVYMAGNMHAFHGINECIRALEILSERYPEISLTLIGNIREDIAEMPGSQDVRKRITATGYLPPGEMYAKMTEGGIGLLVFQPHYYNVYIGLPNKLFDYMHLGLPIIASDFPEIRKIVNEADCGILVDPTDVSAITASMAYLIDNPDEAQRLGENGRRAVEEQYNWKRVEGELLGVYSAIAADCR</sequence>
<dbReference type="OrthoDB" id="132546at2157"/>
<dbReference type="PANTHER" id="PTHR46401">
    <property type="entry name" value="GLYCOSYLTRANSFERASE WBBK-RELATED"/>
    <property type="match status" value="1"/>
</dbReference>
<dbReference type="GO" id="GO:0016757">
    <property type="term" value="F:glycosyltransferase activity"/>
    <property type="evidence" value="ECO:0007669"/>
    <property type="project" value="InterPro"/>
</dbReference>
<comment type="caution">
    <text evidence="4">The sequence shown here is derived from an EMBL/GenBank/DDBJ whole genome shotgun (WGS) entry which is preliminary data.</text>
</comment>
<evidence type="ECO:0000313" key="5">
    <source>
        <dbReference type="Proteomes" id="UP000290932"/>
    </source>
</evidence>